<evidence type="ECO:0000313" key="4">
    <source>
        <dbReference type="EMBL" id="CAF1050125.1"/>
    </source>
</evidence>
<evidence type="ECO:0000313" key="3">
    <source>
        <dbReference type="EMBL" id="CAF0961051.1"/>
    </source>
</evidence>
<keyword evidence="2" id="KW-0472">Membrane</keyword>
<name>A0A814KFF4_9BILA</name>
<dbReference type="Gene3D" id="3.40.50.620">
    <property type="entry name" value="HUPs"/>
    <property type="match status" value="1"/>
</dbReference>
<comment type="similarity">
    <text evidence="1">Belongs to the class-I aminoacyl-tRNA synthetase family.</text>
</comment>
<comment type="caution">
    <text evidence="4">The sequence shown here is derived from an EMBL/GenBank/DDBJ whole genome shotgun (WGS) entry which is preliminary data.</text>
</comment>
<dbReference type="Proteomes" id="UP000663870">
    <property type="component" value="Unassembled WGS sequence"/>
</dbReference>
<gene>
    <name evidence="4" type="ORF">JXQ802_LOCUS16612</name>
    <name evidence="3" type="ORF">PYM288_LOCUS12628</name>
</gene>
<feature type="transmembrane region" description="Helical" evidence="2">
    <location>
        <begin position="33"/>
        <end position="55"/>
    </location>
</feature>
<dbReference type="Proteomes" id="UP000663854">
    <property type="component" value="Unassembled WGS sequence"/>
</dbReference>
<keyword evidence="2" id="KW-0812">Transmembrane</keyword>
<dbReference type="InterPro" id="IPR014729">
    <property type="entry name" value="Rossmann-like_a/b/a_fold"/>
</dbReference>
<protein>
    <recommendedName>
        <fullName evidence="6">Pentapeptide repeat-containing protein</fullName>
    </recommendedName>
</protein>
<evidence type="ECO:0000256" key="1">
    <source>
        <dbReference type="ARBA" id="ARBA00005594"/>
    </source>
</evidence>
<dbReference type="PANTHER" id="PTHR45794">
    <property type="entry name" value="LEUCYL-TRNA SYNTHETASE"/>
    <property type="match status" value="1"/>
</dbReference>
<evidence type="ECO:0000313" key="5">
    <source>
        <dbReference type="Proteomes" id="UP000663870"/>
    </source>
</evidence>
<dbReference type="Pfam" id="PF00805">
    <property type="entry name" value="Pentapeptide"/>
    <property type="match status" value="1"/>
</dbReference>
<dbReference type="GO" id="GO:0004823">
    <property type="term" value="F:leucine-tRNA ligase activity"/>
    <property type="evidence" value="ECO:0007669"/>
    <property type="project" value="InterPro"/>
</dbReference>
<dbReference type="GO" id="GO:0005524">
    <property type="term" value="F:ATP binding"/>
    <property type="evidence" value="ECO:0007669"/>
    <property type="project" value="InterPro"/>
</dbReference>
<dbReference type="InterPro" id="IPR004493">
    <property type="entry name" value="Leu-tRNA-synth_Ia_arc/euk"/>
</dbReference>
<dbReference type="EMBL" id="CAJNOL010000406">
    <property type="protein sequence ID" value="CAF1050125.1"/>
    <property type="molecule type" value="Genomic_DNA"/>
</dbReference>
<keyword evidence="2" id="KW-1133">Transmembrane helix</keyword>
<dbReference type="InterPro" id="IPR001646">
    <property type="entry name" value="5peptide_repeat"/>
</dbReference>
<dbReference type="Gene3D" id="2.160.20.80">
    <property type="entry name" value="E3 ubiquitin-protein ligase SopA"/>
    <property type="match status" value="1"/>
</dbReference>
<dbReference type="SUPFAM" id="SSF141571">
    <property type="entry name" value="Pentapeptide repeat-like"/>
    <property type="match status" value="1"/>
</dbReference>
<evidence type="ECO:0008006" key="6">
    <source>
        <dbReference type="Google" id="ProtNLM"/>
    </source>
</evidence>
<dbReference type="GO" id="GO:0006429">
    <property type="term" value="P:leucyl-tRNA aminoacylation"/>
    <property type="evidence" value="ECO:0007669"/>
    <property type="project" value="InterPro"/>
</dbReference>
<organism evidence="4 5">
    <name type="scientific">Rotaria sordida</name>
    <dbReference type="NCBI Taxonomy" id="392033"/>
    <lineage>
        <taxon>Eukaryota</taxon>
        <taxon>Metazoa</taxon>
        <taxon>Spiralia</taxon>
        <taxon>Gnathifera</taxon>
        <taxon>Rotifera</taxon>
        <taxon>Eurotatoria</taxon>
        <taxon>Bdelloidea</taxon>
        <taxon>Philodinida</taxon>
        <taxon>Philodinidae</taxon>
        <taxon>Rotaria</taxon>
    </lineage>
</organism>
<dbReference type="EMBL" id="CAJNOH010000237">
    <property type="protein sequence ID" value="CAF0961051.1"/>
    <property type="molecule type" value="Genomic_DNA"/>
</dbReference>
<dbReference type="PANTHER" id="PTHR45794:SF1">
    <property type="entry name" value="LEUCINE--TRNA LIGASE, CYTOPLASMIC"/>
    <property type="match status" value="1"/>
</dbReference>
<accession>A0A814KFF4</accession>
<reference evidence="4" key="1">
    <citation type="submission" date="2021-02" db="EMBL/GenBank/DDBJ databases">
        <authorList>
            <person name="Nowell W R."/>
        </authorList>
    </citation>
    <scope>NUCLEOTIDE SEQUENCE</scope>
</reference>
<dbReference type="AlphaFoldDB" id="A0A814KFF4"/>
<keyword evidence="5" id="KW-1185">Reference proteome</keyword>
<proteinExistence type="inferred from homology"/>
<evidence type="ECO:0000256" key="2">
    <source>
        <dbReference type="SAM" id="Phobius"/>
    </source>
</evidence>
<sequence>MSFLLPRAFFDNSTNIESRLPKSPFCHMRLKDILKVIGVLLVPLMLGLATLMLTIQNTTDAKENRKKDLDIAQREREQTGYLADEERQDNRLAEYLNDISTLMFSNQTLDPILRAKTMSVLRQVDVKRKREIILFLYEAKLIRTDINSGIPIISLEDVNLDNVDFNDLRSPYTQLTSNFYYHTHMALRGVSLRNASFQRRTLYRSDFAQTDCTHADFSSVDLLDVDFSYAKLVECNFENARFDSTNLQNANLSQSNITDEQLATALTYQGAILPNGTVAKNKNLLINDECINDRCKNLSGTYWIVENGSVVMQLLNDNCYFVSYDSKLSRIHQRIDLHGYLPWIHRNRTVYLYLIQLSTNGTELEKQTICQQADNRFCDENSKMCINGICSFDDELDTTNGKSTYSVDIEVLFIKIEMDCENTGSVCSSMNIEEKRSTSKLDAIRKIETQISNKYFVTFPYPYMDGRLHLGHTFLIIKMRDFGFPPQSPIEREEEDEQILKINGVSNDTKIENKTKSKKSKAMAKTGSEKYQWEIMRSIGIESDEEIKKIY</sequence>